<dbReference type="Proteomes" id="UP000008311">
    <property type="component" value="Unassembled WGS sequence"/>
</dbReference>
<organism evidence="2 3">
    <name type="scientific">Ricinus communis</name>
    <name type="common">Castor bean</name>
    <dbReference type="NCBI Taxonomy" id="3988"/>
    <lineage>
        <taxon>Eukaryota</taxon>
        <taxon>Viridiplantae</taxon>
        <taxon>Streptophyta</taxon>
        <taxon>Embryophyta</taxon>
        <taxon>Tracheophyta</taxon>
        <taxon>Spermatophyta</taxon>
        <taxon>Magnoliopsida</taxon>
        <taxon>eudicotyledons</taxon>
        <taxon>Gunneridae</taxon>
        <taxon>Pentapetalae</taxon>
        <taxon>rosids</taxon>
        <taxon>fabids</taxon>
        <taxon>Malpighiales</taxon>
        <taxon>Euphorbiaceae</taxon>
        <taxon>Acalyphoideae</taxon>
        <taxon>Acalypheae</taxon>
        <taxon>Ricinus</taxon>
    </lineage>
</organism>
<reference evidence="3" key="1">
    <citation type="journal article" date="2010" name="Nat. Biotechnol.">
        <title>Draft genome sequence of the oilseed species Ricinus communis.</title>
        <authorList>
            <person name="Chan A.P."/>
            <person name="Crabtree J."/>
            <person name="Zhao Q."/>
            <person name="Lorenzi H."/>
            <person name="Orvis J."/>
            <person name="Puiu D."/>
            <person name="Melake-Berhan A."/>
            <person name="Jones K.M."/>
            <person name="Redman J."/>
            <person name="Chen G."/>
            <person name="Cahoon E.B."/>
            <person name="Gedil M."/>
            <person name="Stanke M."/>
            <person name="Haas B.J."/>
            <person name="Wortman J.R."/>
            <person name="Fraser-Liggett C.M."/>
            <person name="Ravel J."/>
            <person name="Rabinowicz P.D."/>
        </authorList>
    </citation>
    <scope>NUCLEOTIDE SEQUENCE [LARGE SCALE GENOMIC DNA]</scope>
    <source>
        <strain evidence="3">cv. Hale</strain>
    </source>
</reference>
<feature type="compositionally biased region" description="Low complexity" evidence="1">
    <location>
        <begin position="24"/>
        <end position="40"/>
    </location>
</feature>
<sequence length="104" mass="11783">MSSPSCAWLMRACGSKTRHSAPKARASGRGSRPRSPQSARICDGMVVMERFIPRYLKAMRRQRLDRCRGDRRNRRTQPWADSASPAASRSVRATPVVRSSQRPR</sequence>
<accession>B9TF97</accession>
<keyword evidence="3" id="KW-1185">Reference proteome</keyword>
<feature type="region of interest" description="Disordered" evidence="1">
    <location>
        <begin position="63"/>
        <end position="104"/>
    </location>
</feature>
<feature type="compositionally biased region" description="Low complexity" evidence="1">
    <location>
        <begin position="80"/>
        <end position="93"/>
    </location>
</feature>
<proteinExistence type="predicted"/>
<evidence type="ECO:0000313" key="3">
    <source>
        <dbReference type="Proteomes" id="UP000008311"/>
    </source>
</evidence>
<evidence type="ECO:0000313" key="2">
    <source>
        <dbReference type="EMBL" id="EEF25466.1"/>
    </source>
</evidence>
<dbReference type="EMBL" id="EQ979628">
    <property type="protein sequence ID" value="EEF25466.1"/>
    <property type="molecule type" value="Genomic_DNA"/>
</dbReference>
<dbReference type="InParanoid" id="B9TF97"/>
<protein>
    <submittedName>
        <fullName evidence="2">Uncharacterized protein</fullName>
    </submittedName>
</protein>
<dbReference type="AlphaFoldDB" id="B9TF97"/>
<gene>
    <name evidence="2" type="ORF">RCOM_1886680</name>
</gene>
<feature type="region of interest" description="Disordered" evidence="1">
    <location>
        <begin position="13"/>
        <end position="40"/>
    </location>
</feature>
<evidence type="ECO:0000256" key="1">
    <source>
        <dbReference type="SAM" id="MobiDB-lite"/>
    </source>
</evidence>
<name>B9TF97_RICCO</name>